<sequence>MDGCSIVFHEVPKVNDIVKELEYNNAANCYRLGTLLKTDGFLQFCREDSVANTDNLESINKNTLRRLIKDYRNRNFFNVNNTSKVNANSGMYAFRSQAAFDTATQYCADIISNIDYRLSASNNKPKDNYITSLIATTKNALKKQLIAKANQYGSFDINNIEAAYYAIEENGTDQERNFKDLVQSALGDPDFWNDVFCNSKIASLGRNTDFADEAFKISLMSDNNEDIISDVEQSDEVDLSTKQWDFGSNISNYTEHVSNDVRQYFNGLQRLNSTQKHENGAYDVDRSNPLGVPTCHTYQECVIELSNIIGNLGGFKSINDFIDAIEAVANNKREFASFIKLADDMRAKPDFANKIYTDLNKFTIDKLEISIDGFGTIKSIQSNTSNNPVRKLYFNLRNDLKGSSIQNDNIYIEGLLDELEEKIKKLGDTTKTSKIKLARRSNVSQKASEENAIKFDSLVMELKDIYKTYFPSMNDLAIDNYIERHNRDSETHKKDNLYRLLSYAQKVNSAAKKSLAEKESRDLKYREVQTENRKRLNAYRQAIAAQVPNAKYVELELPKFDGEYLVGSEEALGNIALAIEPYTLSKAELNSRNTAGNLNSDVIYNNFITNIAKICGDREVLNNWVKEKLRSTEYAYSNILIDNPEQGIVGLFRQKPNGDYELSPYAEKIISPYLLNGVSNQQSGTNADYTKMSDGDYYLVGLYAYHKKLQTYKKYNTITANGQEIETAPFLMRIPSDAPKNFAISMPKYHAYDLWQYDTKAMNTYVKDRKKEFIKVADIDIANEQLTKLNAQAATVEEIINLVINIPESIKTSPGKLLSINAQVNTEQRIAYVISDPKDGWQYHYFSGVFTDDGKGNYYLTNPKYDGQAAFSDYIPAYANEIESIAREEFKINHPEARSINKKHPLFNGFMNIVKGEIFDYYKALEDIKHNDKEHLVEWFHYNPKKGVYDGNKLTGNAFKFTKLDSSVGYNIGEELERLVSSSSSTGEINLSGYSESSNASATISFSERVESELEQLVTKWIDAYQTYFVNETHNKFGSFLEGISDNEIIEYGLNAYIHFANFDDLFEGNSKYYKDPQTFLKRAKESQAGGTSYSITNYKSTQGVDSPFTQSVNEIAGSQLMNGNKVLTLPNGKPVTLRTGWNAITVKNSIRPSSNRNILYDKLIAAGTDKAKAEEIAEGFGYVPAEREGESSATTTTINDAQSYITIYEAARRLKILGEYPKYARLIEQLTDNTTDVNQINPNELQGFIQVMKNFYYDHYYNKRFGRHLPRQIKNAEFVLVPKFLEGTSLGELANFMIENDIDQVNTQETSKAANYDVLTYWDNEGIVTPENLAVFKEKAKEVKQPFSYMYLYKQQDVPQHMVDAQNKAGIQVMKKILDNSQAAVASHKNNFIKAYVANIREDFNSLMDKYGIKFDKNYHIIGDNNGKVDYTRIYKLALIEAARLGLDSNTIEYLTVKNENAGPVMPSYMNIVSSKIESIAQSQFNKFITRQKLPGWHGAQVTSVGLDGLIKKSKQLKAGETIETDTGERVELSYHKNGSEVEILLPKWAKAMFNQYDENGNLIKEIRIEDIDEEVLKCIGYRIPTEGKQSMAVMKVVGFLPEWMGSTIVVPDEWVTQTGSDFDVDSIYGIAYETYLGKDGRIHKVEFSDSTTEAATYGRYVSYVLRNSDKERITRDILQVDRDTKQSIKDKYFELIRKNNKDLEDYLEKRVKELLDEDDTYHELPDEFKPIVDSFLRNKELKFADRVNGLLSIMPTYSRLYGDNQAFTQFYDKYSRIADVIAEQRDMFRRINDNANSLTIDDIKELSRDKFEDIINERAAAFGLPTYEEFKQLPIEDQNNRRARNNRIVDSMIAIMNDKSSLEENLARSNFDDITSANKALDKLDAIGAKQRNVYNLFDQIQFHRNAMGGATLKAFSVARDTGNSVFNVAKAELSVPIRVRYGNRINLDIAAQAFPVKDGIVYHNRIGNSKNNKNVVGDYITVASSHTTAHILDAIKEGAIKNENEYTFAAFKTLFDIGCDAYTAMAWLRQPGVSRIVEAYYESQSVFVRGNYNPIHTAIKRIAHDLGVKVRNEVVTDNNNITEVMTALQQQYGEEFAKMYPNSTISFDNKDNADVFTIDVPTIEERFAAQNSGVYDETSMLIDLAAILNFNYINDYSRIIANHVKVLNPDKFGAKQTIYSTRKVIDDIGTIINSDDANRINVNGEPLLEAIYPGITKATETGVFMPELYLAETDKPSAYPALDAFMRYSTVPSILINKGLFETESHSFVNAINSIQNYISGSVNEKLYNDFKKYVLEYMYKGYSEVISSPIYLGKNGIIEIDIDTINRTLEQGFSPVEDETRRIYGFGYDINYNINIDNVANPTQEEVNAFSKLTPAQKVHFVQSHLLGSQRTIFSELNVNLFNGFEFRTRGISSQIIRFNDQQQDMESIYKMFDAAFNNTNPIIRLTTIDIIKYAFVVEGYQFRRGNVSKVIKNSALYTSREDGGTGIIDSIRFGVNSVNDKELAASNIYEDYIRSHSNIPQIPTYRIRYNKNKASLTYLPNSQKMYYFNLGTVKNTELAKEIGIVKDVTDKHGRTKTVISTNYINIVNRKVSTLYRVGLYEEGNNKQVYLIPLNNLEENEHGEFSSNPINNKYPSSRYYEAIINLSQEQQAPFSRLAEEKNELFTKEGIEPYRYKKPTIDKEIIVPTDKNFIATIAEQDASVRNFIRSINDKFANPGTKVYWIWNGSQTLRQAFGTKNIGAVQTIMDNDGNLRDYIITRKQVKLNKKISTDEQLEGLTNAKLNGVQSTDNIYTVVPYIKSETIEVEKDIEDVEHASSIDMDIETTNISKLGNLAQQFVLDLKTRARVNSDESASIAYQDILNYGVEEQRIASIEERKQDTIKRSAEFYITKAHELERKLNNFIVDEEGTVHDIVSDYTINAITNNEGLRNEYISLILQASTFGNSFPLINEIATDNVDDATRRNIKGIQETINNIKNNPKLKQGFEIIAENIFKPLSTNPNFDKGLSDITNYILKDASVLDWLFQDAQELSYPIVQIILREAKAKIDKLMFEGDDYVRNYKKQLSSIKSEAAKAGKTINWNNVVNPVTGKFVSNHTDTFTQDKNDLNTKVKEAKDNYGEYSKEYLRAKHERDLWYLANTEQKYVSEYYQRVTDNEASMLTDYNIDYYIKYLKLNDERNKLLRIFKGNRTEEDNATIKRLSSEIREMQETTDFNTGEWKPQDAYNRASNLRKYVDEVSRIKKAFFERKTREGFEEDLKHYLGIINKYKHFDSAGRQIENEDVLLQVDEYANAIEWLNENTYYRINEKLQAEINDAFAALNNDKEEKNPQFKSIVQHTENAYDNYGIIDGRQFNDNQVKAIKEEQEAQYANRANDGESAEVKLLRNKAPISQIYSKKFYAGFSSTTTPSTVVTKTRNTIVKEINAILKDALNPNTGKIKLSDLTIEQIRELSELYDRLDEVKRLHRKDEKVKKFLKEEVSFHTDKVTYDLDEDVAKQKGKEFFTAWRTIANAKNYDENGIFIGYTNEPNSDIFGYVTPKLDDKGNVINKDYVDEKRSKALEFLNKNIEFVPTSYYWQEREQAIRDGKLKEFEDKNHIFNPLSGKMEPIRIWTTIRVKDETSNARNYVASYNNTRSKPLPETVNTNYNRYTDNYNGSAKYYKNDGANEYEKKIRKLMQDTLYDLTKENNTAMSFVAKGLFPRRRRTESSFPNTVKAAFNAIGFGQSLDPDRHISDNIGYEYDRETNIPLLASLKDKTYRKIEPIPEQGLTESDEDYKARVDDIKKHNEESAEYNRQLDVKLMDKDYESVFEEFIKGAIQANAKTQTKLDLYYLLEYMRTQAQAYRLTGFNNLAVDRRNSTEDRKVYKTQAPKRVIDLIETWSKRFLFDEYKGKNTWDKFAAVGQNIASAKYMMFNITGGIGNILTGSTNIFMERYAGEYFNHKDWENAKFGYYIKAVPYFLANMNKDTSDNLTDAIIKLMGVVDYNGIRETSKSIDSIEIINKMRDFAYSPQSAGEHFMQNTAMLSMMLSNRVYKNQKGEVVIGDFHNYNRMLEEVALRKVIEGNTELEELYAKFINRIKEDKNRLKDYLWFKKDVNTEFLRSLSDKTYGLRYAEVRNELTKEAKKQFESEPRLIDQFELQDGYAKLKDDSLVDLGKLAKFKGKVVSVNKKIHGVYDRLGGARIESTWVFGSLLMQYHKHIYTGALKHFRVNGYYNESRESIERGFYVSLWDFATTEFRGLTQRAKAKANDDGTNLFIAGVQQVCRAFIDTFLNYKFNYATMSNAERANVRRALGELTGIAYGLLGGIAASCALLAADDDDETAKIIANLALYQADRLSSETIMYNIGAVSEFDKLWSSPVALGQSFKDVQSAFGFIAKYLIEGDEFNPNYTTGLYKGENKLAVYIKRQIPIYRGINRIMQLDQNNKYYKLTENMLGIIPTQSIAEWIVNGK</sequence>
<evidence type="ECO:0000313" key="3">
    <source>
        <dbReference type="Proteomes" id="UP000827372"/>
    </source>
</evidence>
<keyword evidence="3" id="KW-1185">Reference proteome</keyword>
<keyword evidence="1" id="KW-0175">Coiled coil</keyword>
<accession>A0AAE7V3Y8</accession>
<gene>
    <name evidence="2" type="primary">gp_16377</name>
</gene>
<feature type="coiled-coil region" evidence="1">
    <location>
        <begin position="3108"/>
        <end position="3135"/>
    </location>
</feature>
<protein>
    <submittedName>
        <fullName evidence="2">Uncharacterized protein</fullName>
    </submittedName>
</protein>
<dbReference type="KEGG" id="vg:75691530"/>
<organism evidence="2 3">
    <name type="scientific">uncultured phage cr91_1</name>
    <dbReference type="NCBI Taxonomy" id="2986403"/>
    <lineage>
        <taxon>Viruses</taxon>
        <taxon>Duplodnaviria</taxon>
        <taxon>Heunggongvirae</taxon>
        <taxon>Uroviricota</taxon>
        <taxon>Caudoviricetes</taxon>
        <taxon>Crassvirales</taxon>
        <taxon>Intestiviridae</taxon>
        <taxon>Crudevirinae</taxon>
        <taxon>Drivevirus</taxon>
        <taxon>Drivevirus gastrointestinalis</taxon>
    </lineage>
</organism>
<name>A0AAE7V3Y8_9CAUD</name>
<dbReference type="Proteomes" id="UP000827372">
    <property type="component" value="Segment"/>
</dbReference>
<dbReference type="RefSeq" id="YP_010359179.1">
    <property type="nucleotide sequence ID" value="NC_062770.1"/>
</dbReference>
<dbReference type="EMBL" id="MZ130480">
    <property type="protein sequence ID" value="QWM89607.1"/>
    <property type="molecule type" value="Genomic_DNA"/>
</dbReference>
<evidence type="ECO:0000256" key="1">
    <source>
        <dbReference type="SAM" id="Coils"/>
    </source>
</evidence>
<proteinExistence type="predicted"/>
<reference evidence="2 3" key="1">
    <citation type="submission" date="2021-04" db="EMBL/GenBank/DDBJ databases">
        <authorList>
            <person name="Shkoporov A.N."/>
            <person name="Stockdale S.R."/>
            <person name="Guerin E."/>
            <person name="Ross R.P."/>
            <person name="Hill C."/>
        </authorList>
    </citation>
    <scope>NUCLEOTIDE SEQUENCE [LARGE SCALE GENOMIC DNA]</scope>
    <source>
        <strain evidence="3">cr91_1</strain>
    </source>
</reference>
<evidence type="ECO:0000313" key="2">
    <source>
        <dbReference type="EMBL" id="QWM89607.1"/>
    </source>
</evidence>
<dbReference type="GeneID" id="75691530"/>